<accession>C0GCT0</accession>
<dbReference type="GO" id="GO:0046872">
    <property type="term" value="F:metal ion binding"/>
    <property type="evidence" value="ECO:0007669"/>
    <property type="project" value="UniProtKB-KW"/>
</dbReference>
<reference evidence="5 6" key="1">
    <citation type="submission" date="2009-02" db="EMBL/GenBank/DDBJ databases">
        <title>Sequencing of the draft genome and assembly of Dethiobacter alkaliphilus AHT 1.</title>
        <authorList>
            <consortium name="US DOE Joint Genome Institute (JGI-PGF)"/>
            <person name="Lucas S."/>
            <person name="Copeland A."/>
            <person name="Lapidus A."/>
            <person name="Glavina del Rio T."/>
            <person name="Dalin E."/>
            <person name="Tice H."/>
            <person name="Bruce D."/>
            <person name="Goodwin L."/>
            <person name="Pitluck S."/>
            <person name="Larimer F."/>
            <person name="Land M.L."/>
            <person name="Hauser L."/>
            <person name="Muyzer G."/>
        </authorList>
    </citation>
    <scope>NUCLEOTIDE SEQUENCE [LARGE SCALE GENOMIC DNA]</scope>
    <source>
        <strain evidence="5 6">AHT 1</strain>
    </source>
</reference>
<dbReference type="AlphaFoldDB" id="C0GCT0"/>
<dbReference type="GO" id="GO:0008704">
    <property type="term" value="F:5-carboxymethyl-2-hydroxymuconate delta-isomerase activity"/>
    <property type="evidence" value="ECO:0007669"/>
    <property type="project" value="UniProtKB-EC"/>
</dbReference>
<dbReference type="InterPro" id="IPR018833">
    <property type="entry name" value="Rv2993c-like_N"/>
</dbReference>
<dbReference type="EC" id="5.3.3.10" evidence="5"/>
<dbReference type="STRING" id="555088.DealDRAFT_0289"/>
<dbReference type="InterPro" id="IPR036663">
    <property type="entry name" value="Fumarylacetoacetase_C_sf"/>
</dbReference>
<comment type="similarity">
    <text evidence="1">Belongs to the FAH family.</text>
</comment>
<dbReference type="EMBL" id="ACJM01000001">
    <property type="protein sequence ID" value="EEG79015.1"/>
    <property type="molecule type" value="Genomic_DNA"/>
</dbReference>
<evidence type="ECO:0000256" key="2">
    <source>
        <dbReference type="ARBA" id="ARBA00022723"/>
    </source>
</evidence>
<organism evidence="5 6">
    <name type="scientific">Dethiobacter alkaliphilus AHT 1</name>
    <dbReference type="NCBI Taxonomy" id="555088"/>
    <lineage>
        <taxon>Bacteria</taxon>
        <taxon>Bacillati</taxon>
        <taxon>Bacillota</taxon>
        <taxon>Dethiobacteria</taxon>
        <taxon>Dethiobacterales</taxon>
        <taxon>Dethiobacteraceae</taxon>
        <taxon>Dethiobacter</taxon>
    </lineage>
</organism>
<dbReference type="RefSeq" id="WP_008514156.1">
    <property type="nucleotide sequence ID" value="NZ_ACJM01000001.1"/>
</dbReference>
<keyword evidence="2" id="KW-0479">Metal-binding</keyword>
<feature type="domain" description="Fumarylacetoacetase-like C-terminal" evidence="3">
    <location>
        <begin position="56"/>
        <end position="250"/>
    </location>
</feature>
<keyword evidence="6" id="KW-1185">Reference proteome</keyword>
<dbReference type="Pfam" id="PF01557">
    <property type="entry name" value="FAA_hydrolase"/>
    <property type="match status" value="1"/>
</dbReference>
<protein>
    <submittedName>
        <fullName evidence="5">5-carboxymethyl-2-hydroxymuconate Delta-isomerase</fullName>
        <ecNumber evidence="5">5.3.3.10</ecNumber>
    </submittedName>
</protein>
<dbReference type="PANTHER" id="PTHR11820:SF7">
    <property type="entry name" value="ACYLPYRUVASE FAHD1, MITOCHONDRIAL"/>
    <property type="match status" value="1"/>
</dbReference>
<dbReference type="Proteomes" id="UP000006443">
    <property type="component" value="Unassembled WGS sequence"/>
</dbReference>
<dbReference type="OrthoDB" id="9805307at2"/>
<dbReference type="InterPro" id="IPR011234">
    <property type="entry name" value="Fumarylacetoacetase-like_C"/>
</dbReference>
<evidence type="ECO:0000313" key="5">
    <source>
        <dbReference type="EMBL" id="EEG79015.1"/>
    </source>
</evidence>
<evidence type="ECO:0000259" key="4">
    <source>
        <dbReference type="Pfam" id="PF10370"/>
    </source>
</evidence>
<evidence type="ECO:0000259" key="3">
    <source>
        <dbReference type="Pfam" id="PF01557"/>
    </source>
</evidence>
<dbReference type="Pfam" id="PF10370">
    <property type="entry name" value="Rv2993c-like_N"/>
    <property type="match status" value="1"/>
</dbReference>
<dbReference type="eggNOG" id="COG0179">
    <property type="taxonomic scope" value="Bacteria"/>
</dbReference>
<dbReference type="PANTHER" id="PTHR11820">
    <property type="entry name" value="ACYLPYRUVASE"/>
    <property type="match status" value="1"/>
</dbReference>
<proteinExistence type="inferred from homology"/>
<name>C0GCT0_DETAL</name>
<feature type="domain" description="Rv2993c-like N-terminal" evidence="4">
    <location>
        <begin position="1"/>
        <end position="51"/>
    </location>
</feature>
<dbReference type="Gene3D" id="3.90.850.10">
    <property type="entry name" value="Fumarylacetoacetase-like, C-terminal domain"/>
    <property type="match status" value="1"/>
</dbReference>
<evidence type="ECO:0000313" key="6">
    <source>
        <dbReference type="Proteomes" id="UP000006443"/>
    </source>
</evidence>
<dbReference type="FunFam" id="3.90.850.10:FF:000002">
    <property type="entry name" value="2-hydroxyhepta-2,4-diene-1,7-dioate isomerase"/>
    <property type="match status" value="1"/>
</dbReference>
<comment type="caution">
    <text evidence="5">The sequence shown here is derived from an EMBL/GenBank/DDBJ whole genome shotgun (WGS) entry which is preliminary data.</text>
</comment>
<sequence length="252" mass="27611">MKWARFSFQGKECTGFLRENILHVIKGDYFKGNWQETGETVALDEAKLYAPCRPSKIICVGLNYRDHAAEMKMELPAEPIMFMKPPSAVIGPGEAIVLPHWIGRTDYEAELAVVMGKTAKNVSAQQAGDYIFGYTCGNDVTGRRLQKTDGQWTRAKSFDTFCPLGPWIATEIDAADLEISLELNGEIRQQSSTAQLVFGPHKLIELISRVMTLEPGDVIMTGTPSGVGPLTEGDRVTVNIDQIGALSNSVTG</sequence>
<dbReference type="GO" id="GO:0019752">
    <property type="term" value="P:carboxylic acid metabolic process"/>
    <property type="evidence" value="ECO:0007669"/>
    <property type="project" value="UniProtKB-ARBA"/>
</dbReference>
<keyword evidence="5" id="KW-0413">Isomerase</keyword>
<dbReference type="SUPFAM" id="SSF56529">
    <property type="entry name" value="FAH"/>
    <property type="match status" value="1"/>
</dbReference>
<gene>
    <name evidence="5" type="ORF">DealDRAFT_0289</name>
</gene>
<dbReference type="GO" id="GO:0018773">
    <property type="term" value="F:acetylpyruvate hydrolase activity"/>
    <property type="evidence" value="ECO:0007669"/>
    <property type="project" value="TreeGrafter"/>
</dbReference>
<evidence type="ECO:0000256" key="1">
    <source>
        <dbReference type="ARBA" id="ARBA00010211"/>
    </source>
</evidence>